<evidence type="ECO:0008006" key="3">
    <source>
        <dbReference type="Google" id="ProtNLM"/>
    </source>
</evidence>
<comment type="caution">
    <text evidence="1">The sequence shown here is derived from an EMBL/GenBank/DDBJ whole genome shotgun (WGS) entry which is preliminary data.</text>
</comment>
<gene>
    <name evidence="1" type="ORF">MC378_10425</name>
</gene>
<name>A0A9X1VPT1_9FLAO</name>
<sequence length="144" mass="15908">MAIRTTIINKFGKMAGWNSVTARALGRDIVGIKKIAYSDEQEMDNEYGAGGMPVGQSEGNYKATASIELTVEERLALQSSLPPGFRIQDIAPFPIVVAYDYEGKIYKDIIQNCRIKDNGVDVKQGDKTISTEHNLLTSHISWNV</sequence>
<keyword evidence="2" id="KW-1185">Reference proteome</keyword>
<reference evidence="1" key="1">
    <citation type="submission" date="2022-02" db="EMBL/GenBank/DDBJ databases">
        <title>Polaribacter sp. MSW13, isolated from seawater.</title>
        <authorList>
            <person name="Kristyanto S."/>
            <person name="Jung J."/>
            <person name="Jeon C.O."/>
        </authorList>
    </citation>
    <scope>NUCLEOTIDE SEQUENCE</scope>
    <source>
        <strain evidence="1">MSW13</strain>
    </source>
</reference>
<dbReference type="Proteomes" id="UP001139369">
    <property type="component" value="Unassembled WGS sequence"/>
</dbReference>
<accession>A0A9X1VPT1</accession>
<dbReference type="AlphaFoldDB" id="A0A9X1VPT1"/>
<evidence type="ECO:0000313" key="1">
    <source>
        <dbReference type="EMBL" id="MCI2229583.1"/>
    </source>
</evidence>
<proteinExistence type="predicted"/>
<organism evidence="1 2">
    <name type="scientific">Polaribacter marinus</name>
    <dbReference type="NCBI Taxonomy" id="2916838"/>
    <lineage>
        <taxon>Bacteria</taxon>
        <taxon>Pseudomonadati</taxon>
        <taxon>Bacteroidota</taxon>
        <taxon>Flavobacteriia</taxon>
        <taxon>Flavobacteriales</taxon>
        <taxon>Flavobacteriaceae</taxon>
    </lineage>
</organism>
<protein>
    <recommendedName>
        <fullName evidence="3">Phage tail protein</fullName>
    </recommendedName>
</protein>
<dbReference type="EMBL" id="JAKQYM010000007">
    <property type="protein sequence ID" value="MCI2229583.1"/>
    <property type="molecule type" value="Genomic_DNA"/>
</dbReference>
<evidence type="ECO:0000313" key="2">
    <source>
        <dbReference type="Proteomes" id="UP001139369"/>
    </source>
</evidence>
<dbReference type="RefSeq" id="WP_242178709.1">
    <property type="nucleotide sequence ID" value="NZ_JAKQYM010000007.1"/>
</dbReference>